<proteinExistence type="predicted"/>
<reference evidence="2" key="1">
    <citation type="submission" date="2016-10" db="EMBL/GenBank/DDBJ databases">
        <title>Comparative genomics uncovers the prolific and rare metabolic potential of the cyanobacterial genus Moorea.</title>
        <authorList>
            <person name="Leao T."/>
            <person name="Castelao G."/>
            <person name="Korobeynikov A."/>
            <person name="Monroe E.A."/>
            <person name="Podell S."/>
            <person name="Glukhov E."/>
            <person name="Allen E."/>
            <person name="Gerwick W.H."/>
            <person name="Gerwick L."/>
        </authorList>
    </citation>
    <scope>NUCLEOTIDE SEQUENCE [LARGE SCALE GENOMIC DNA]</scope>
    <source>
        <strain evidence="2">JHB</strain>
    </source>
</reference>
<organism evidence="1 2">
    <name type="scientific">Moorena producens (strain JHB)</name>
    <dbReference type="NCBI Taxonomy" id="1454205"/>
    <lineage>
        <taxon>Bacteria</taxon>
        <taxon>Bacillati</taxon>
        <taxon>Cyanobacteriota</taxon>
        <taxon>Cyanophyceae</taxon>
        <taxon>Coleofasciculales</taxon>
        <taxon>Coleofasciculaceae</taxon>
        <taxon>Moorena</taxon>
    </lineage>
</organism>
<sequence length="84" mass="9536">MDEVAQDFGLSLVWGKNFDCPIWMYFKAVGNFASWFNVPRSYEKRYTFYVYLDAALHYSKVPYKIAMVGSAATGLTVGHATGKH</sequence>
<name>A0A1D9FZQ7_MOOP1</name>
<evidence type="ECO:0000313" key="2">
    <source>
        <dbReference type="Proteomes" id="UP000176944"/>
    </source>
</evidence>
<gene>
    <name evidence="1" type="ORF">BJP36_13295</name>
</gene>
<accession>A0A1D9FZQ7</accession>
<protein>
    <submittedName>
        <fullName evidence="1">Uncharacterized protein</fullName>
    </submittedName>
</protein>
<dbReference type="Proteomes" id="UP000176944">
    <property type="component" value="Chromosome"/>
</dbReference>
<dbReference type="AlphaFoldDB" id="A0A1D9FZQ7"/>
<evidence type="ECO:0000313" key="1">
    <source>
        <dbReference type="EMBL" id="AOY80744.1"/>
    </source>
</evidence>
<dbReference type="EMBL" id="CP017708">
    <property type="protein sequence ID" value="AOY80744.1"/>
    <property type="molecule type" value="Genomic_DNA"/>
</dbReference>